<reference evidence="1 2" key="1">
    <citation type="submission" date="2013-02" db="EMBL/GenBank/DDBJ databases">
        <title>Draft Genome Sequence of Streptomyces afghaniensis, Which Produces Compounds of the Julimycin B-Complex.</title>
        <authorList>
            <person name="Gruening B.A."/>
            <person name="Praeg A."/>
            <person name="Erxleben A."/>
            <person name="Guenther S."/>
            <person name="Fiedler H.-P."/>
            <person name="Goodfellow M."/>
            <person name="Mueller M."/>
        </authorList>
    </citation>
    <scope>NUCLEOTIDE SEQUENCE [LARGE SCALE GENOMIC DNA]</scope>
    <source>
        <strain evidence="1 2">772</strain>
    </source>
</reference>
<dbReference type="PANTHER" id="PTHR19959">
    <property type="entry name" value="KINESIN LIGHT CHAIN"/>
    <property type="match status" value="1"/>
</dbReference>
<gene>
    <name evidence="1" type="ORF">STAFG_1321</name>
</gene>
<sequence length="932" mass="99463">MSATDGPQPQFVQNVTAVSGFAYGAIGADIHVFGDGSPVYLLQNWQPAVPADPAWLRELPSRMLNSRFEVVPFTGRETELSELRAWRDGGPRLAARWIHAPGGQGKTRLAARFADETRDGGWQVVTAVHGPGSVQPPPGSQDLTLDGHGGVLLVVDYADRWPLTHLTWLFSNALLHQDPPARILLLARTADAWPAVRASLANHRATASSRALDAPPDGPAMYRAARDAFAVRYGFPAGSVPGSAPPYELTLALHMAALVVVDAQVHGRRAPTDLAGLTVYLLDREHLHWATLHARGDAGATPPAAMNKVVFAAALAGAADRPHGVEVVRALRLGTPVDRVLDDHAHCYPPEPDGGDTVLEPLYPDRLAEDFLALTLPGHQADYPAMEWAEEVIDALLGRHASRGITFLAAAAQRWPHVGPDHLYPILAAAPGLALAAGSAALSALAALEDVPIRLLAAVEERFPVGRHVELDAGMAAVTRRLVTELLALDDSPVARAVGCQHLSTRLLNAGLDAEALEVARRGVTAARELDDDVPVLAAALGRLGDCLAHNGRPAEALRATEEAAALAQPLAEAERARHEPLYAGILAGLAVRLAEAGRHQDALEVGERAATAWRQLSAADPAHEPRLADALHAHGRQLSHQGLQAESVVVSREALSLRLSLAEQDAAGHEPGLAASLLTLSAQLAREGRRAEALACSQQAVESMRALARADPTAHDAGLAHALQALGADLAEAGQLMEGIDTTAESIAVWRRLARDNPAAHSAELSKSLSNLALLRLFADPPTQALPAAAEAVQLMQLRHAEAPELHRADLGRCLSILAVCLNTAGLRQERHGVAAGAVRQYEAAWKADPVRYAFDLARVLDQMGRYLADDERWADALGALEGGLALAEAYIHVDPTTYAPLISGLRTALDDCRRRIRQPWWRRRGQRPRG</sequence>
<dbReference type="InterPro" id="IPR011990">
    <property type="entry name" value="TPR-like_helical_dom_sf"/>
</dbReference>
<dbReference type="PANTHER" id="PTHR19959:SF119">
    <property type="entry name" value="FUNGAL LIPASE-LIKE DOMAIN-CONTAINING PROTEIN"/>
    <property type="match status" value="1"/>
</dbReference>
<dbReference type="EMBL" id="AOPY01001309">
    <property type="protein sequence ID" value="EPJ41628.1"/>
    <property type="molecule type" value="Genomic_DNA"/>
</dbReference>
<dbReference type="Proteomes" id="UP000015001">
    <property type="component" value="Unassembled WGS sequence"/>
</dbReference>
<dbReference type="RefSeq" id="WP_020270321.1">
    <property type="nucleotide sequence ID" value="NZ_KE354051.1"/>
</dbReference>
<dbReference type="Gene3D" id="1.25.40.10">
    <property type="entry name" value="Tetratricopeptide repeat domain"/>
    <property type="match status" value="2"/>
</dbReference>
<dbReference type="HOGENOM" id="CLU_296100_0_0_11"/>
<comment type="caution">
    <text evidence="1">The sequence shown here is derived from an EMBL/GenBank/DDBJ whole genome shotgun (WGS) entry which is preliminary data.</text>
</comment>
<name>S4MPZ9_9ACTN</name>
<keyword evidence="2" id="KW-1185">Reference proteome</keyword>
<evidence type="ECO:0008006" key="3">
    <source>
        <dbReference type="Google" id="ProtNLM"/>
    </source>
</evidence>
<dbReference type="OrthoDB" id="3218567at2"/>
<evidence type="ECO:0000313" key="2">
    <source>
        <dbReference type="Proteomes" id="UP000015001"/>
    </source>
</evidence>
<organism evidence="1 2">
    <name type="scientific">Streptomyces afghaniensis 772</name>
    <dbReference type="NCBI Taxonomy" id="1283301"/>
    <lineage>
        <taxon>Bacteria</taxon>
        <taxon>Bacillati</taxon>
        <taxon>Actinomycetota</taxon>
        <taxon>Actinomycetes</taxon>
        <taxon>Kitasatosporales</taxon>
        <taxon>Streptomycetaceae</taxon>
        <taxon>Streptomyces</taxon>
    </lineage>
</organism>
<accession>S4MPZ9</accession>
<dbReference type="SUPFAM" id="SSF48452">
    <property type="entry name" value="TPR-like"/>
    <property type="match status" value="1"/>
</dbReference>
<proteinExistence type="predicted"/>
<dbReference type="AlphaFoldDB" id="S4MPZ9"/>
<evidence type="ECO:0000313" key="1">
    <source>
        <dbReference type="EMBL" id="EPJ41628.1"/>
    </source>
</evidence>
<protein>
    <recommendedName>
        <fullName evidence="3">Tetratricopeptide repeat protein</fullName>
    </recommendedName>
</protein>
<dbReference type="PATRIC" id="fig|1283301.3.peg.1300"/>